<name>A0A4Z1K9T9_9HELO</name>
<gene>
    <name evidence="1" type="ORF">BPOR_0745g00040</name>
</gene>
<accession>A0A4Z1K9T9</accession>
<evidence type="ECO:0000313" key="2">
    <source>
        <dbReference type="Proteomes" id="UP000297280"/>
    </source>
</evidence>
<organism evidence="1 2">
    <name type="scientific">Botrytis porri</name>
    <dbReference type="NCBI Taxonomy" id="87229"/>
    <lineage>
        <taxon>Eukaryota</taxon>
        <taxon>Fungi</taxon>
        <taxon>Dikarya</taxon>
        <taxon>Ascomycota</taxon>
        <taxon>Pezizomycotina</taxon>
        <taxon>Leotiomycetes</taxon>
        <taxon>Helotiales</taxon>
        <taxon>Sclerotiniaceae</taxon>
        <taxon>Botrytis</taxon>
    </lineage>
</organism>
<dbReference type="EMBL" id="PQXO01000743">
    <property type="protein sequence ID" value="TGO82851.1"/>
    <property type="molecule type" value="Genomic_DNA"/>
</dbReference>
<protein>
    <submittedName>
        <fullName evidence="1">Uncharacterized protein</fullName>
    </submittedName>
</protein>
<evidence type="ECO:0000313" key="1">
    <source>
        <dbReference type="EMBL" id="TGO82851.1"/>
    </source>
</evidence>
<sequence length="70" mass="7796">MAVSAKHLVDLPDDILAIINNRSLEEHELTSSCELVNTIITKTLCLNYMANSQGPVGEALEIRLKYPDRN</sequence>
<dbReference type="AlphaFoldDB" id="A0A4Z1K9T9"/>
<reference evidence="1 2" key="1">
    <citation type="submission" date="2017-12" db="EMBL/GenBank/DDBJ databases">
        <title>Comparative genomics of Botrytis spp.</title>
        <authorList>
            <person name="Valero-Jimenez C.A."/>
            <person name="Tapia P."/>
            <person name="Veloso J."/>
            <person name="Silva-Moreno E."/>
            <person name="Staats M."/>
            <person name="Valdes J.H."/>
            <person name="Van Kan J.A.L."/>
        </authorList>
    </citation>
    <scope>NUCLEOTIDE SEQUENCE [LARGE SCALE GENOMIC DNA]</scope>
    <source>
        <strain evidence="1 2">MUCL3349</strain>
    </source>
</reference>
<dbReference type="Proteomes" id="UP000297280">
    <property type="component" value="Unassembled WGS sequence"/>
</dbReference>
<keyword evidence="2" id="KW-1185">Reference proteome</keyword>
<comment type="caution">
    <text evidence="1">The sequence shown here is derived from an EMBL/GenBank/DDBJ whole genome shotgun (WGS) entry which is preliminary data.</text>
</comment>
<proteinExistence type="predicted"/>